<dbReference type="InterPro" id="IPR001611">
    <property type="entry name" value="Leu-rich_rpt"/>
</dbReference>
<dbReference type="PANTHER" id="PTHR24111:SF0">
    <property type="entry name" value="LEUCINE-RICH REPEAT-CONTAINING PROTEIN"/>
    <property type="match status" value="1"/>
</dbReference>
<gene>
    <name evidence="2" type="ORF">C2G38_2155451</name>
</gene>
<sequence length="304" mass="34242">MGSIQCGKFKNISKQQITYFSCLLVNRQWCKIIVPILWRQPKFKNAGFIKICLLGLNAEEQRLLIPFKIKFPNTEKRLLFEYLSFIKEIHFNYNLANGIESWLSQEGFTFSENFILTIANSLIKMFLQTSKKLKLSVFDGNILNYAGKNTVKNIAEALLKNNTLTYLKIYFSQLNSKFWDVFTYYLCTNSSLKFLILSDFNIGFEDGKKLANAICNNNTLASLCLCRNQLGSEGGKAIADALCKNTTLTTLNLITNQLGPEGGKAIADAFCKNTTLTSLNLCDNQLGPEFGKTIKDALCKNVST</sequence>
<dbReference type="SMART" id="SM00368">
    <property type="entry name" value="LRR_RI"/>
    <property type="match status" value="4"/>
</dbReference>
<proteinExistence type="predicted"/>
<evidence type="ECO:0000313" key="2">
    <source>
        <dbReference type="EMBL" id="RIB29381.1"/>
    </source>
</evidence>
<dbReference type="Proteomes" id="UP000266673">
    <property type="component" value="Unassembled WGS sequence"/>
</dbReference>
<accession>A0A397W5L2</accession>
<dbReference type="EMBL" id="QKWP01000039">
    <property type="protein sequence ID" value="RIB29381.1"/>
    <property type="molecule type" value="Genomic_DNA"/>
</dbReference>
<name>A0A397W5L2_9GLOM</name>
<dbReference type="Gene3D" id="3.80.10.10">
    <property type="entry name" value="Ribonuclease Inhibitor"/>
    <property type="match status" value="2"/>
</dbReference>
<evidence type="ECO:0000256" key="1">
    <source>
        <dbReference type="ARBA" id="ARBA00022737"/>
    </source>
</evidence>
<dbReference type="PANTHER" id="PTHR24111">
    <property type="entry name" value="LEUCINE-RICH REPEAT-CONTAINING PROTEIN 34"/>
    <property type="match status" value="1"/>
</dbReference>
<dbReference type="AlphaFoldDB" id="A0A397W5L2"/>
<dbReference type="OrthoDB" id="10456464at2759"/>
<reference evidence="2 3" key="1">
    <citation type="submission" date="2018-06" db="EMBL/GenBank/DDBJ databases">
        <title>Comparative genomics reveals the genomic features of Rhizophagus irregularis, R. cerebriforme, R. diaphanum and Gigaspora rosea, and their symbiotic lifestyle signature.</title>
        <authorList>
            <person name="Morin E."/>
            <person name="San Clemente H."/>
            <person name="Chen E.C.H."/>
            <person name="De La Providencia I."/>
            <person name="Hainaut M."/>
            <person name="Kuo A."/>
            <person name="Kohler A."/>
            <person name="Murat C."/>
            <person name="Tang N."/>
            <person name="Roy S."/>
            <person name="Loubradou J."/>
            <person name="Henrissat B."/>
            <person name="Grigoriev I.V."/>
            <person name="Corradi N."/>
            <person name="Roux C."/>
            <person name="Martin F.M."/>
        </authorList>
    </citation>
    <scope>NUCLEOTIDE SEQUENCE [LARGE SCALE GENOMIC DNA]</scope>
    <source>
        <strain evidence="2 3">DAOM 194757</strain>
    </source>
</reference>
<dbReference type="InterPro" id="IPR032675">
    <property type="entry name" value="LRR_dom_sf"/>
</dbReference>
<dbReference type="SUPFAM" id="SSF52047">
    <property type="entry name" value="RNI-like"/>
    <property type="match status" value="1"/>
</dbReference>
<evidence type="ECO:0008006" key="4">
    <source>
        <dbReference type="Google" id="ProtNLM"/>
    </source>
</evidence>
<keyword evidence="3" id="KW-1185">Reference proteome</keyword>
<dbReference type="InterPro" id="IPR052201">
    <property type="entry name" value="LRR-containing_regulator"/>
</dbReference>
<comment type="caution">
    <text evidence="2">The sequence shown here is derived from an EMBL/GenBank/DDBJ whole genome shotgun (WGS) entry which is preliminary data.</text>
</comment>
<organism evidence="2 3">
    <name type="scientific">Gigaspora rosea</name>
    <dbReference type="NCBI Taxonomy" id="44941"/>
    <lineage>
        <taxon>Eukaryota</taxon>
        <taxon>Fungi</taxon>
        <taxon>Fungi incertae sedis</taxon>
        <taxon>Mucoromycota</taxon>
        <taxon>Glomeromycotina</taxon>
        <taxon>Glomeromycetes</taxon>
        <taxon>Diversisporales</taxon>
        <taxon>Gigasporaceae</taxon>
        <taxon>Gigaspora</taxon>
    </lineage>
</organism>
<evidence type="ECO:0000313" key="3">
    <source>
        <dbReference type="Proteomes" id="UP000266673"/>
    </source>
</evidence>
<keyword evidence="1" id="KW-0677">Repeat</keyword>
<dbReference type="Pfam" id="PF13516">
    <property type="entry name" value="LRR_6"/>
    <property type="match status" value="3"/>
</dbReference>
<protein>
    <recommendedName>
        <fullName evidence="4">F-box domain-containing protein</fullName>
    </recommendedName>
</protein>